<dbReference type="EMBL" id="CP026243">
    <property type="protein sequence ID" value="AWO95520.1"/>
    <property type="molecule type" value="Genomic_DNA"/>
</dbReference>
<feature type="region of interest" description="Disordered" evidence="1">
    <location>
        <begin position="88"/>
        <end position="107"/>
    </location>
</feature>
<sequence length="197" mass="22355">MAALQPKTEGSLRRRLLSAKIHQHHDAIWRMNAGGVGGRPPCPSGDKKPLPPQLQYSGYSPWYQPQHLSARPHIHPPFTQEAPGKRFLAPEAHGKPHPLSSPLQLQRSTCPILTQRRRTSSCPPDPEPRPGYTMSSPSPLITPPPLNVQPQYQYQPSRRRRSRFFCLRRRRGRSSALEATQTTPFLHRGTARNHGYY</sequence>
<accession>A0A2U9AVA2</accession>
<dbReference type="AlphaFoldDB" id="A0A2U9AVA2"/>
<name>A0A2U9AVA2_SCOMX</name>
<proteinExistence type="predicted"/>
<feature type="compositionally biased region" description="Basic residues" evidence="1">
    <location>
        <begin position="157"/>
        <end position="173"/>
    </location>
</feature>
<keyword evidence="3" id="KW-1185">Reference proteome</keyword>
<organism evidence="2 3">
    <name type="scientific">Scophthalmus maximus</name>
    <name type="common">Turbot</name>
    <name type="synonym">Psetta maxima</name>
    <dbReference type="NCBI Taxonomy" id="52904"/>
    <lineage>
        <taxon>Eukaryota</taxon>
        <taxon>Metazoa</taxon>
        <taxon>Chordata</taxon>
        <taxon>Craniata</taxon>
        <taxon>Vertebrata</taxon>
        <taxon>Euteleostomi</taxon>
        <taxon>Actinopterygii</taxon>
        <taxon>Neopterygii</taxon>
        <taxon>Teleostei</taxon>
        <taxon>Neoteleostei</taxon>
        <taxon>Acanthomorphata</taxon>
        <taxon>Carangaria</taxon>
        <taxon>Pleuronectiformes</taxon>
        <taxon>Pleuronectoidei</taxon>
        <taxon>Scophthalmidae</taxon>
        <taxon>Scophthalmus</taxon>
    </lineage>
</organism>
<protein>
    <submittedName>
        <fullName evidence="2">Putative NHS-like protein 1-like</fullName>
    </submittedName>
</protein>
<evidence type="ECO:0000313" key="2">
    <source>
        <dbReference type="EMBL" id="AWO95520.1"/>
    </source>
</evidence>
<evidence type="ECO:0000313" key="3">
    <source>
        <dbReference type="Proteomes" id="UP000246464"/>
    </source>
</evidence>
<feature type="region of interest" description="Disordered" evidence="1">
    <location>
        <begin position="112"/>
        <end position="197"/>
    </location>
</feature>
<feature type="region of interest" description="Disordered" evidence="1">
    <location>
        <begin position="36"/>
        <end position="58"/>
    </location>
</feature>
<evidence type="ECO:0000256" key="1">
    <source>
        <dbReference type="SAM" id="MobiDB-lite"/>
    </source>
</evidence>
<reference evidence="2 3" key="1">
    <citation type="submission" date="2017-12" db="EMBL/GenBank/DDBJ databases">
        <title>Integrating genomic resources of turbot (Scophthalmus maximus) in depth evaluation of genetic and physical mapping variation across individuals.</title>
        <authorList>
            <person name="Martinez P."/>
        </authorList>
    </citation>
    <scope>NUCLEOTIDE SEQUENCE [LARGE SCALE GENOMIC DNA]</scope>
</reference>
<gene>
    <name evidence="2" type="ORF">SMAX5B_002116</name>
</gene>
<dbReference type="Proteomes" id="UP000246464">
    <property type="component" value="Chromosome 1"/>
</dbReference>